<comment type="caution">
    <text evidence="3">The sequence shown here is derived from an EMBL/GenBank/DDBJ whole genome shotgun (WGS) entry which is preliminary data.</text>
</comment>
<name>A0A8S1GZW2_9PELO</name>
<keyword evidence="2" id="KW-0812">Transmembrane</keyword>
<keyword evidence="2" id="KW-1133">Transmembrane helix</keyword>
<feature type="region of interest" description="Disordered" evidence="1">
    <location>
        <begin position="42"/>
        <end position="110"/>
    </location>
</feature>
<feature type="compositionally biased region" description="Basic and acidic residues" evidence="1">
    <location>
        <begin position="100"/>
        <end position="110"/>
    </location>
</feature>
<feature type="compositionally biased region" description="Polar residues" evidence="1">
    <location>
        <begin position="67"/>
        <end position="79"/>
    </location>
</feature>
<evidence type="ECO:0000256" key="2">
    <source>
        <dbReference type="SAM" id="Phobius"/>
    </source>
</evidence>
<protein>
    <submittedName>
        <fullName evidence="3">Uncharacterized protein</fullName>
    </submittedName>
</protein>
<evidence type="ECO:0000313" key="3">
    <source>
        <dbReference type="EMBL" id="CAD6188632.1"/>
    </source>
</evidence>
<dbReference type="Proteomes" id="UP000835052">
    <property type="component" value="Unassembled WGS sequence"/>
</dbReference>
<gene>
    <name evidence="3" type="ORF">CAUJ_LOCUS4551</name>
</gene>
<sequence length="219" mass="25753">MAERHMMASTSHSPLVPYFTDYEDAVSSEAELERLRDTLRSHIASSNESRRRRIAARLEPPRPRTSPKPQTSSSENSSIEKLPPPRSSRIKRNGNSRHSRATEERSASGSEHGDWRYLNYAFQEMAYYPLLVHLNEQLTAITRQLNDVEKTNAMQLRVIMHLLNRLAKPQRSFLSYFTAFFRSFPFVIFALSWPYFAQSLYRWYLRRRQTLALAFMKYL</sequence>
<keyword evidence="2" id="KW-0472">Membrane</keyword>
<dbReference type="OrthoDB" id="5834869at2759"/>
<feature type="transmembrane region" description="Helical" evidence="2">
    <location>
        <begin position="173"/>
        <end position="196"/>
    </location>
</feature>
<proteinExistence type="predicted"/>
<evidence type="ECO:0000256" key="1">
    <source>
        <dbReference type="SAM" id="MobiDB-lite"/>
    </source>
</evidence>
<feature type="compositionally biased region" description="Basic residues" evidence="1">
    <location>
        <begin position="88"/>
        <end position="99"/>
    </location>
</feature>
<dbReference type="EMBL" id="CAJGYM010000008">
    <property type="protein sequence ID" value="CAD6188632.1"/>
    <property type="molecule type" value="Genomic_DNA"/>
</dbReference>
<accession>A0A8S1GZW2</accession>
<evidence type="ECO:0000313" key="4">
    <source>
        <dbReference type="Proteomes" id="UP000835052"/>
    </source>
</evidence>
<dbReference type="AlphaFoldDB" id="A0A8S1GZW2"/>
<organism evidence="3 4">
    <name type="scientific">Caenorhabditis auriculariae</name>
    <dbReference type="NCBI Taxonomy" id="2777116"/>
    <lineage>
        <taxon>Eukaryota</taxon>
        <taxon>Metazoa</taxon>
        <taxon>Ecdysozoa</taxon>
        <taxon>Nematoda</taxon>
        <taxon>Chromadorea</taxon>
        <taxon>Rhabditida</taxon>
        <taxon>Rhabditina</taxon>
        <taxon>Rhabditomorpha</taxon>
        <taxon>Rhabditoidea</taxon>
        <taxon>Rhabditidae</taxon>
        <taxon>Peloderinae</taxon>
        <taxon>Caenorhabditis</taxon>
    </lineage>
</organism>
<keyword evidence="4" id="KW-1185">Reference proteome</keyword>
<reference evidence="3" key="1">
    <citation type="submission" date="2020-10" db="EMBL/GenBank/DDBJ databases">
        <authorList>
            <person name="Kikuchi T."/>
        </authorList>
    </citation>
    <scope>NUCLEOTIDE SEQUENCE</scope>
    <source>
        <strain evidence="3">NKZ352</strain>
    </source>
</reference>